<reference evidence="2 3" key="1">
    <citation type="submission" date="2020-06" db="EMBL/GenBank/DDBJ databases">
        <title>Transcriptomic and genomic resources for Thalictrum thalictroides and T. hernandezii: Facilitating candidate gene discovery in an emerging model plant lineage.</title>
        <authorList>
            <person name="Arias T."/>
            <person name="Riano-Pachon D.M."/>
            <person name="Di Stilio V.S."/>
        </authorList>
    </citation>
    <scope>NUCLEOTIDE SEQUENCE [LARGE SCALE GENOMIC DNA]</scope>
    <source>
        <strain evidence="3">cv. WT478/WT964</strain>
        <tissue evidence="2">Leaves</tissue>
    </source>
</reference>
<accession>A0A7J6VK25</accession>
<gene>
    <name evidence="2" type="ORF">FRX31_024953</name>
</gene>
<dbReference type="Proteomes" id="UP000554482">
    <property type="component" value="Unassembled WGS sequence"/>
</dbReference>
<protein>
    <submittedName>
        <fullName evidence="2">Uncharacterized protein</fullName>
    </submittedName>
</protein>
<comment type="caution">
    <text evidence="2">The sequence shown here is derived from an EMBL/GenBank/DDBJ whole genome shotgun (WGS) entry which is preliminary data.</text>
</comment>
<dbReference type="EMBL" id="JABWDY010030673">
    <property type="protein sequence ID" value="KAF5185459.1"/>
    <property type="molecule type" value="Genomic_DNA"/>
</dbReference>
<organism evidence="2 3">
    <name type="scientific">Thalictrum thalictroides</name>
    <name type="common">Rue-anemone</name>
    <name type="synonym">Anemone thalictroides</name>
    <dbReference type="NCBI Taxonomy" id="46969"/>
    <lineage>
        <taxon>Eukaryota</taxon>
        <taxon>Viridiplantae</taxon>
        <taxon>Streptophyta</taxon>
        <taxon>Embryophyta</taxon>
        <taxon>Tracheophyta</taxon>
        <taxon>Spermatophyta</taxon>
        <taxon>Magnoliopsida</taxon>
        <taxon>Ranunculales</taxon>
        <taxon>Ranunculaceae</taxon>
        <taxon>Thalictroideae</taxon>
        <taxon>Thalictrum</taxon>
    </lineage>
</organism>
<evidence type="ECO:0000256" key="1">
    <source>
        <dbReference type="SAM" id="Phobius"/>
    </source>
</evidence>
<keyword evidence="1" id="KW-1133">Transmembrane helix</keyword>
<evidence type="ECO:0000313" key="2">
    <source>
        <dbReference type="EMBL" id="KAF5185459.1"/>
    </source>
</evidence>
<dbReference type="AlphaFoldDB" id="A0A7J6VK25"/>
<feature type="transmembrane region" description="Helical" evidence="1">
    <location>
        <begin position="7"/>
        <end position="28"/>
    </location>
</feature>
<proteinExistence type="predicted"/>
<keyword evidence="3" id="KW-1185">Reference proteome</keyword>
<keyword evidence="1" id="KW-0472">Membrane</keyword>
<feature type="transmembrane region" description="Helical" evidence="1">
    <location>
        <begin position="77"/>
        <end position="99"/>
    </location>
</feature>
<evidence type="ECO:0000313" key="3">
    <source>
        <dbReference type="Proteomes" id="UP000554482"/>
    </source>
</evidence>
<keyword evidence="1" id="KW-0812">Transmembrane</keyword>
<feature type="transmembrane region" description="Helical" evidence="1">
    <location>
        <begin position="105"/>
        <end position="127"/>
    </location>
</feature>
<sequence length="274" mass="29703">MHRIKILALEGFCTFQSLMHSVAVVSVFGRCHSVAVALVFGRCHSVAVVSVFGINVRKRLNMSEVCSLPQAMHRIKILALEGFCTFQSLMHSVAVVSVFGRCHSVAVALVFGRCHSVAVVSVFGINVRKRLNMSEVCSLPQAMHRIKILALEGFCTFQSLMHSVAVVSVFGRCHSVAVASVFGRCHSVAVVSVFGINVRKRLNMSEVCSLPQAMHRIKILALEGFCTFQSLMHSVAGAINMDRLQAKGSDSESRGSSASKIRITVSSSLGSHIK</sequence>
<name>A0A7J6VK25_THATH</name>
<feature type="transmembrane region" description="Helical" evidence="1">
    <location>
        <begin position="34"/>
        <end position="56"/>
    </location>
</feature>
<feature type="transmembrane region" description="Helical" evidence="1">
    <location>
        <begin position="148"/>
        <end position="170"/>
    </location>
</feature>
<feature type="transmembrane region" description="Helical" evidence="1">
    <location>
        <begin position="176"/>
        <end position="196"/>
    </location>
</feature>